<dbReference type="EMBL" id="MIGY01000002">
    <property type="protein sequence ID" value="PPU07466.1"/>
    <property type="molecule type" value="Genomic_DNA"/>
</dbReference>
<evidence type="ECO:0000313" key="4">
    <source>
        <dbReference type="Proteomes" id="UP000239204"/>
    </source>
</evidence>
<dbReference type="Proteomes" id="UP000239204">
    <property type="component" value="Unassembled WGS sequence"/>
</dbReference>
<evidence type="ECO:0000259" key="2">
    <source>
        <dbReference type="Pfam" id="PF13827"/>
    </source>
</evidence>
<evidence type="ECO:0000313" key="3">
    <source>
        <dbReference type="EMBL" id="PPU07466.1"/>
    </source>
</evidence>
<organism evidence="3 4">
    <name type="scientific">Xanthomonas arboricola</name>
    <dbReference type="NCBI Taxonomy" id="56448"/>
    <lineage>
        <taxon>Bacteria</taxon>
        <taxon>Pseudomonadati</taxon>
        <taxon>Pseudomonadota</taxon>
        <taxon>Gammaproteobacteria</taxon>
        <taxon>Lysobacterales</taxon>
        <taxon>Lysobacteraceae</taxon>
        <taxon>Xanthomonas</taxon>
    </lineage>
</organism>
<gene>
    <name evidence="3" type="ORF">XarjCFBP7645_07375</name>
</gene>
<feature type="region of interest" description="Disordered" evidence="1">
    <location>
        <begin position="38"/>
        <end position="60"/>
    </location>
</feature>
<name>A0A2S7ACM9_9XANT</name>
<evidence type="ECO:0000256" key="1">
    <source>
        <dbReference type="SAM" id="MobiDB-lite"/>
    </source>
</evidence>
<feature type="domain" description="DUF4189" evidence="2">
    <location>
        <begin position="67"/>
        <end position="163"/>
    </location>
</feature>
<dbReference type="Pfam" id="PF13827">
    <property type="entry name" value="DUF4189"/>
    <property type="match status" value="1"/>
</dbReference>
<proteinExistence type="predicted"/>
<comment type="caution">
    <text evidence="3">The sequence shown here is derived from an EMBL/GenBank/DDBJ whole genome shotgun (WGS) entry which is preliminary data.</text>
</comment>
<accession>A0A2S7ACM9</accession>
<sequence length="171" mass="18109">MKNLVVSILIIFFGNVVFLDVSAQTACPIGTAAGSAMCGPSPSSTGVPAEELPRPRAVPNGEWESRWGSISIDGNTGSVGTSSDLASKSEAVSRAKNDCESDGSNDCKVITTYSNQCVALAWPSERNKKFATGLSNEKNVAIERSVTNCEKYGGECRGVYSSCSLPVFHRY</sequence>
<reference evidence="3 4" key="1">
    <citation type="submission" date="2016-08" db="EMBL/GenBank/DDBJ databases">
        <title>Evolution of the type three secretion system and type three effector repertoires in Xanthomonas.</title>
        <authorList>
            <person name="Merda D."/>
            <person name="Briand M."/>
            <person name="Bosis E."/>
            <person name="Rousseau C."/>
            <person name="Portier P."/>
            <person name="Jacques M.-A."/>
            <person name="Fischer-Le Saux M."/>
        </authorList>
    </citation>
    <scope>NUCLEOTIDE SEQUENCE [LARGE SCALE GENOMIC DNA]</scope>
    <source>
        <strain evidence="3 4">CFBP 7645</strain>
    </source>
</reference>
<protein>
    <recommendedName>
        <fullName evidence="2">DUF4189 domain-containing protein</fullName>
    </recommendedName>
</protein>
<dbReference type="AlphaFoldDB" id="A0A2S7ACM9"/>
<dbReference type="InterPro" id="IPR025240">
    <property type="entry name" value="DUF4189"/>
</dbReference>